<dbReference type="InParanoid" id="A0A2P6NGA1"/>
<keyword evidence="1" id="KW-0433">Leucine-rich repeat</keyword>
<dbReference type="SUPFAM" id="SSF52058">
    <property type="entry name" value="L domain-like"/>
    <property type="match status" value="1"/>
</dbReference>
<dbReference type="Gene3D" id="3.80.10.10">
    <property type="entry name" value="Ribonuclease Inhibitor"/>
    <property type="match status" value="2"/>
</dbReference>
<dbReference type="PROSITE" id="PS51450">
    <property type="entry name" value="LRR"/>
    <property type="match status" value="2"/>
</dbReference>
<keyword evidence="4" id="KW-1185">Reference proteome</keyword>
<sequence length="267" mass="30637">MKITEDLLIASSKQVKSKSEPAPQFIQRITHLSLNDKGITKIERLEQCHKLETLYLYDNKITVIENLGSLGSHLTALYLQNNRITSMKGLGLLKQLTKLYLRQVRMVEDLRYMEHLVELNVSNQGTQLTFEPESISGIQNTLTTLDISRNQSPDLTPLVKLHRLKVMHLTACQFESFEPLEEFLSQTSITSLDLKENLVCKDIQYRKRIVTAARSLGRIYYTSVINQQSGDLDGKEVPSNERQFLQKLALKKSSRQEKSELPQDDLF</sequence>
<dbReference type="SMART" id="SM00365">
    <property type="entry name" value="LRR_SD22"/>
    <property type="match status" value="3"/>
</dbReference>
<evidence type="ECO:0000313" key="3">
    <source>
        <dbReference type="EMBL" id="PRP82952.1"/>
    </source>
</evidence>
<reference evidence="3 4" key="1">
    <citation type="journal article" date="2018" name="Genome Biol. Evol.">
        <title>Multiple Roots of Fruiting Body Formation in Amoebozoa.</title>
        <authorList>
            <person name="Hillmann F."/>
            <person name="Forbes G."/>
            <person name="Novohradska S."/>
            <person name="Ferling I."/>
            <person name="Riege K."/>
            <person name="Groth M."/>
            <person name="Westermann M."/>
            <person name="Marz M."/>
            <person name="Spaller T."/>
            <person name="Winckler T."/>
            <person name="Schaap P."/>
            <person name="Glockner G."/>
        </authorList>
    </citation>
    <scope>NUCLEOTIDE SEQUENCE [LARGE SCALE GENOMIC DNA]</scope>
    <source>
        <strain evidence="3 4">Jena</strain>
    </source>
</reference>
<organism evidence="3 4">
    <name type="scientific">Planoprotostelium fungivorum</name>
    <dbReference type="NCBI Taxonomy" id="1890364"/>
    <lineage>
        <taxon>Eukaryota</taxon>
        <taxon>Amoebozoa</taxon>
        <taxon>Evosea</taxon>
        <taxon>Variosea</taxon>
        <taxon>Cavosteliida</taxon>
        <taxon>Cavosteliaceae</taxon>
        <taxon>Planoprotostelium</taxon>
    </lineage>
</organism>
<comment type="caution">
    <text evidence="3">The sequence shown here is derived from an EMBL/GenBank/DDBJ whole genome shotgun (WGS) entry which is preliminary data.</text>
</comment>
<dbReference type="Proteomes" id="UP000241769">
    <property type="component" value="Unassembled WGS sequence"/>
</dbReference>
<dbReference type="EMBL" id="MDYQ01000093">
    <property type="protein sequence ID" value="PRP82952.1"/>
    <property type="molecule type" value="Genomic_DNA"/>
</dbReference>
<dbReference type="AlphaFoldDB" id="A0A2P6NGA1"/>
<proteinExistence type="predicted"/>
<dbReference type="PANTHER" id="PTHR46652">
    <property type="entry name" value="LEUCINE-RICH REPEAT AND IQ DOMAIN-CONTAINING PROTEIN 1-RELATED"/>
    <property type="match status" value="1"/>
</dbReference>
<gene>
    <name evidence="3" type="ORF">PROFUN_06729</name>
</gene>
<accession>A0A2P6NGA1</accession>
<protein>
    <submittedName>
        <fullName evidence="3">Leucine-rich repeat-containing protein 67-like</fullName>
    </submittedName>
</protein>
<dbReference type="InterPro" id="IPR001611">
    <property type="entry name" value="Leu-rich_rpt"/>
</dbReference>
<dbReference type="PANTHER" id="PTHR46652:SF3">
    <property type="entry name" value="LEUCINE-RICH REPEAT-CONTAINING PROTEIN 9"/>
    <property type="match status" value="1"/>
</dbReference>
<evidence type="ECO:0000256" key="2">
    <source>
        <dbReference type="ARBA" id="ARBA00022737"/>
    </source>
</evidence>
<evidence type="ECO:0000313" key="4">
    <source>
        <dbReference type="Proteomes" id="UP000241769"/>
    </source>
</evidence>
<dbReference type="OrthoDB" id="10262005at2759"/>
<name>A0A2P6NGA1_9EUKA</name>
<dbReference type="CDD" id="cd21340">
    <property type="entry name" value="PPP1R42"/>
    <property type="match status" value="1"/>
</dbReference>
<keyword evidence="2" id="KW-0677">Repeat</keyword>
<dbReference type="InterPro" id="IPR032675">
    <property type="entry name" value="LRR_dom_sf"/>
</dbReference>
<dbReference type="STRING" id="1890364.A0A2P6NGA1"/>
<evidence type="ECO:0000256" key="1">
    <source>
        <dbReference type="ARBA" id="ARBA00022614"/>
    </source>
</evidence>
<dbReference type="InterPro" id="IPR050836">
    <property type="entry name" value="SDS22/Internalin_LRR"/>
</dbReference>